<dbReference type="GO" id="GO:0005634">
    <property type="term" value="C:nucleus"/>
    <property type="evidence" value="ECO:0007669"/>
    <property type="project" value="TreeGrafter"/>
</dbReference>
<dbReference type="VEuPathDB" id="FungiDB:PV10_03457"/>
<dbReference type="OrthoDB" id="341898at2759"/>
<dbReference type="Pfam" id="PF09184">
    <property type="entry name" value="PPP4R2"/>
    <property type="match status" value="1"/>
</dbReference>
<keyword evidence="4" id="KW-1185">Reference proteome</keyword>
<evidence type="ECO:0000256" key="1">
    <source>
        <dbReference type="ARBA" id="ARBA00009207"/>
    </source>
</evidence>
<feature type="region of interest" description="Disordered" evidence="2">
    <location>
        <begin position="248"/>
        <end position="302"/>
    </location>
</feature>
<feature type="region of interest" description="Disordered" evidence="2">
    <location>
        <begin position="319"/>
        <end position="442"/>
    </location>
</feature>
<feature type="compositionally biased region" description="Polar residues" evidence="2">
    <location>
        <begin position="515"/>
        <end position="525"/>
    </location>
</feature>
<feature type="compositionally biased region" description="Polar residues" evidence="2">
    <location>
        <begin position="320"/>
        <end position="330"/>
    </location>
</feature>
<feature type="compositionally biased region" description="Low complexity" evidence="2">
    <location>
        <begin position="262"/>
        <end position="290"/>
    </location>
</feature>
<dbReference type="InterPro" id="IPR015267">
    <property type="entry name" value="PPP4R2"/>
</dbReference>
<feature type="region of interest" description="Disordered" evidence="2">
    <location>
        <begin position="455"/>
        <end position="538"/>
    </location>
</feature>
<evidence type="ECO:0000313" key="3">
    <source>
        <dbReference type="EMBL" id="KIV95852.1"/>
    </source>
</evidence>
<evidence type="ECO:0000313" key="4">
    <source>
        <dbReference type="Proteomes" id="UP000054302"/>
    </source>
</evidence>
<protein>
    <submittedName>
        <fullName evidence="3">Uncharacterized protein</fullName>
    </submittedName>
</protein>
<reference evidence="3 4" key="1">
    <citation type="submission" date="2015-01" db="EMBL/GenBank/DDBJ databases">
        <title>The Genome Sequence of Exophiala mesophila CBS40295.</title>
        <authorList>
            <consortium name="The Broad Institute Genomics Platform"/>
            <person name="Cuomo C."/>
            <person name="de Hoog S."/>
            <person name="Gorbushina A."/>
            <person name="Stielow B."/>
            <person name="Teixiera M."/>
            <person name="Abouelleil A."/>
            <person name="Chapman S.B."/>
            <person name="Priest M."/>
            <person name="Young S.K."/>
            <person name="Wortman J."/>
            <person name="Nusbaum C."/>
            <person name="Birren B."/>
        </authorList>
    </citation>
    <scope>NUCLEOTIDE SEQUENCE [LARGE SCALE GENOMIC DNA]</scope>
    <source>
        <strain evidence="3 4">CBS 40295</strain>
    </source>
</reference>
<dbReference type="GO" id="GO:0030289">
    <property type="term" value="C:protein phosphatase 4 complex"/>
    <property type="evidence" value="ECO:0007669"/>
    <property type="project" value="InterPro"/>
</dbReference>
<feature type="compositionally biased region" description="Low complexity" evidence="2">
    <location>
        <begin position="55"/>
        <end position="69"/>
    </location>
</feature>
<gene>
    <name evidence="3" type="ORF">PV10_03457</name>
</gene>
<dbReference type="HOGENOM" id="CLU_024587_0_0_1"/>
<dbReference type="OMA" id="PIPWLQN"/>
<organism evidence="3 4">
    <name type="scientific">Exophiala mesophila</name>
    <name type="common">Black yeast-like fungus</name>
    <dbReference type="NCBI Taxonomy" id="212818"/>
    <lineage>
        <taxon>Eukaryota</taxon>
        <taxon>Fungi</taxon>
        <taxon>Dikarya</taxon>
        <taxon>Ascomycota</taxon>
        <taxon>Pezizomycotina</taxon>
        <taxon>Eurotiomycetes</taxon>
        <taxon>Chaetothyriomycetidae</taxon>
        <taxon>Chaetothyriales</taxon>
        <taxon>Herpotrichiellaceae</taxon>
        <taxon>Exophiala</taxon>
    </lineage>
</organism>
<proteinExistence type="inferred from homology"/>
<name>A0A0D1ZMH8_EXOME</name>
<dbReference type="PANTHER" id="PTHR16487">
    <property type="entry name" value="PPP4R2-RELATED PROTEIN"/>
    <property type="match status" value="1"/>
</dbReference>
<dbReference type="AlphaFoldDB" id="A0A0D1ZMH8"/>
<accession>A0A0D1ZMH8</accession>
<feature type="compositionally biased region" description="Polar residues" evidence="2">
    <location>
        <begin position="422"/>
        <end position="439"/>
    </location>
</feature>
<dbReference type="GO" id="GO:0005737">
    <property type="term" value="C:cytoplasm"/>
    <property type="evidence" value="ECO:0007669"/>
    <property type="project" value="TreeGrafter"/>
</dbReference>
<dbReference type="Proteomes" id="UP000054302">
    <property type="component" value="Unassembled WGS sequence"/>
</dbReference>
<dbReference type="RefSeq" id="XP_016227426.1">
    <property type="nucleotide sequence ID" value="XM_016367908.1"/>
</dbReference>
<evidence type="ECO:0000256" key="2">
    <source>
        <dbReference type="SAM" id="MobiDB-lite"/>
    </source>
</evidence>
<feature type="compositionally biased region" description="Basic and acidic residues" evidence="2">
    <location>
        <begin position="501"/>
        <end position="511"/>
    </location>
</feature>
<comment type="similarity">
    <text evidence="1">Belongs to the PPP4R2 family.</text>
</comment>
<feature type="region of interest" description="Disordered" evidence="2">
    <location>
        <begin position="50"/>
        <end position="118"/>
    </location>
</feature>
<feature type="compositionally biased region" description="Acidic residues" evidence="2">
    <location>
        <begin position="334"/>
        <end position="358"/>
    </location>
</feature>
<dbReference type="PANTHER" id="PTHR16487:SF0">
    <property type="entry name" value="PROTEIN PHOSPHATASE 4 REGULATORY SUBUNIT 2-RELATED"/>
    <property type="match status" value="1"/>
</dbReference>
<dbReference type="STRING" id="212818.A0A0D1ZMH8"/>
<sequence length="538" mass="56559">MSLELDEKALESVANNGEMDYDKWPALIEPLLQRLNDIVYNEFPLPRPYQNITRAAPPTSPSLSQSTPARDPNSTTQAPSTPVRNLPPVPPFPNSSATSTSHVPDSLPPSQDPSSRDNNVLTELPALLLQLLTGTIQTLRTSFSDKPPHTIQRLAELILHPKAHYKTLPAWLRALDRVVSVSSPADIFPLSEAPLLVNGVNGDRSGGGILWNNNTDARNGYDRDSLGSDESLGGALLTPIPWLRNGMAGSSSDDDIDGGDHSGSSLDANGILGSDGSLGDGLSLIGSQGSADPMVPDREDGGVTQGELMRMEQEAGVVPLTQNLADTSSRIMGDDVDDDEDEDEDQDQDQEAYQDDGDNLPHARGPDVVGSVDLGRVGGKDVQLHIGSPPSTSEGGLAEEEIVPDPNDAQTVLPTPQPSDPPSVSTTIATDDPNITSASPADDFEIILKEDAETDAMQLDEVSDISSAPAQVSGAATDLESSGSGAEKDGDIVLVDAAGDGQKEDNEKKVETPPATASSPQSNEPNPDPDTTTTSTAT</sequence>
<dbReference type="EMBL" id="KN847521">
    <property type="protein sequence ID" value="KIV95852.1"/>
    <property type="molecule type" value="Genomic_DNA"/>
</dbReference>
<dbReference type="GeneID" id="27321302"/>
<dbReference type="GO" id="GO:0019888">
    <property type="term" value="F:protein phosphatase regulator activity"/>
    <property type="evidence" value="ECO:0007669"/>
    <property type="project" value="InterPro"/>
</dbReference>